<comment type="caution">
    <text evidence="2">The sequence shown here is derived from an EMBL/GenBank/DDBJ whole genome shotgun (WGS) entry which is preliminary data.</text>
</comment>
<feature type="compositionally biased region" description="Basic and acidic residues" evidence="1">
    <location>
        <begin position="1"/>
        <end position="10"/>
    </location>
</feature>
<dbReference type="Proteomes" id="UP000485484">
    <property type="component" value="Unassembled WGS sequence"/>
</dbReference>
<dbReference type="AlphaFoldDB" id="A0A1V5MFQ8"/>
<proteinExistence type="predicted"/>
<dbReference type="EMBL" id="MWAK01000159">
    <property type="protein sequence ID" value="OPZ91641.1"/>
    <property type="molecule type" value="Genomic_DNA"/>
</dbReference>
<sequence>MGAGQHREPRLPAGHQKAGTVCRETGRGLGTPAGTPAETLRPAHHRHHAPAETGRLPADREDERRQHQQHRPLGRRHRHRQEAAGERHLLLRRRRGHRPAGGRGKPGVLRLLAEVAGGPADRRGPVRHPDAQLRGAGRPGRPGHRQGVGRGPELRLADHRHHRGRPLRLPRLYPRLVRPLLRRGVQPGQALPDHRPAGLPTGADRQVQGLGQ</sequence>
<protein>
    <submittedName>
        <fullName evidence="2">Uncharacterized protein</fullName>
    </submittedName>
</protein>
<evidence type="ECO:0000313" key="2">
    <source>
        <dbReference type="EMBL" id="OPZ91641.1"/>
    </source>
</evidence>
<organism evidence="2">
    <name type="scientific">candidate division TA06 bacterium ADurb.Bin417</name>
    <dbReference type="NCBI Taxonomy" id="1852828"/>
    <lineage>
        <taxon>Bacteria</taxon>
        <taxon>Bacteria division TA06</taxon>
    </lineage>
</organism>
<name>A0A1V5MFQ8_UNCT6</name>
<gene>
    <name evidence="2" type="ORF">BWY73_01037</name>
</gene>
<feature type="compositionally biased region" description="Basic and acidic residues" evidence="1">
    <location>
        <begin position="120"/>
        <end position="131"/>
    </location>
</feature>
<reference evidence="2" key="1">
    <citation type="submission" date="2017-02" db="EMBL/GenBank/DDBJ databases">
        <title>Delving into the versatile metabolic prowess of the omnipresent phylum Bacteroidetes.</title>
        <authorList>
            <person name="Nobu M.K."/>
            <person name="Mei R."/>
            <person name="Narihiro T."/>
            <person name="Kuroda K."/>
            <person name="Liu W.-T."/>
        </authorList>
    </citation>
    <scope>NUCLEOTIDE SEQUENCE</scope>
    <source>
        <strain evidence="2">ADurb.Bin417</strain>
    </source>
</reference>
<feature type="region of interest" description="Disordered" evidence="1">
    <location>
        <begin position="1"/>
        <end position="212"/>
    </location>
</feature>
<accession>A0A1V5MFQ8</accession>
<feature type="compositionally biased region" description="Basic residues" evidence="1">
    <location>
        <begin position="90"/>
        <end position="100"/>
    </location>
</feature>
<evidence type="ECO:0000256" key="1">
    <source>
        <dbReference type="SAM" id="MobiDB-lite"/>
    </source>
</evidence>
<feature type="compositionally biased region" description="Low complexity" evidence="1">
    <location>
        <begin position="169"/>
        <end position="185"/>
    </location>
</feature>
<feature type="compositionally biased region" description="Basic residues" evidence="1">
    <location>
        <begin position="67"/>
        <end position="80"/>
    </location>
</feature>
<feature type="compositionally biased region" description="Basic residues" evidence="1">
    <location>
        <begin position="158"/>
        <end position="168"/>
    </location>
</feature>
<feature type="compositionally biased region" description="Basic and acidic residues" evidence="1">
    <location>
        <begin position="57"/>
        <end position="66"/>
    </location>
</feature>